<reference evidence="2" key="1">
    <citation type="submission" date="2018-11" db="EMBL/GenBank/DDBJ databases">
        <authorList>
            <consortium name="Pathogen Informatics"/>
        </authorList>
    </citation>
    <scope>NUCLEOTIDE SEQUENCE</scope>
</reference>
<keyword evidence="3" id="KW-1185">Reference proteome</keyword>
<name>A0A448WB03_9PLAT</name>
<protein>
    <submittedName>
        <fullName evidence="2">Uncharacterized protein</fullName>
    </submittedName>
</protein>
<dbReference type="EMBL" id="CAAALY010001539">
    <property type="protein sequence ID" value="VEL07347.1"/>
    <property type="molecule type" value="Genomic_DNA"/>
</dbReference>
<comment type="caution">
    <text evidence="2">The sequence shown here is derived from an EMBL/GenBank/DDBJ whole genome shotgun (WGS) entry which is preliminary data.</text>
</comment>
<accession>A0A448WB03</accession>
<organism evidence="2 3">
    <name type="scientific">Protopolystoma xenopodis</name>
    <dbReference type="NCBI Taxonomy" id="117903"/>
    <lineage>
        <taxon>Eukaryota</taxon>
        <taxon>Metazoa</taxon>
        <taxon>Spiralia</taxon>
        <taxon>Lophotrochozoa</taxon>
        <taxon>Platyhelminthes</taxon>
        <taxon>Monogenea</taxon>
        <taxon>Polyopisthocotylea</taxon>
        <taxon>Polystomatidea</taxon>
        <taxon>Polystomatidae</taxon>
        <taxon>Protopolystoma</taxon>
    </lineage>
</organism>
<proteinExistence type="predicted"/>
<dbReference type="AlphaFoldDB" id="A0A448WB03"/>
<sequence>MVSQCKQHETSVDSHSFAEPSQPIISSPAEASTSDFYRLKFSLISGSPIQLIKAQLRSRSIPTMCNAGVDMSISSQTGISRLMAGAFRSAPFVLQHHELALRVPFGMAMAQIAQISTQISQFRSLKDDLQEISGQPEIISKEPVDPMGESLQYEHLLKYLKNDTLYSLNFGVCNEDACTQEPIFYGYTQQQSEPKLEVKADPISASLLMARGSVLTTSSSMLLRSIRLRHTGSTDF</sequence>
<evidence type="ECO:0000313" key="3">
    <source>
        <dbReference type="Proteomes" id="UP000784294"/>
    </source>
</evidence>
<gene>
    <name evidence="2" type="ORF">PXEA_LOCUS787</name>
</gene>
<feature type="compositionally biased region" description="Basic and acidic residues" evidence="1">
    <location>
        <begin position="1"/>
        <end position="12"/>
    </location>
</feature>
<evidence type="ECO:0000313" key="2">
    <source>
        <dbReference type="EMBL" id="VEL07347.1"/>
    </source>
</evidence>
<evidence type="ECO:0000256" key="1">
    <source>
        <dbReference type="SAM" id="MobiDB-lite"/>
    </source>
</evidence>
<feature type="region of interest" description="Disordered" evidence="1">
    <location>
        <begin position="1"/>
        <end position="24"/>
    </location>
</feature>
<dbReference type="Proteomes" id="UP000784294">
    <property type="component" value="Unassembled WGS sequence"/>
</dbReference>